<gene>
    <name evidence="2" type="ORF">S01H4_52331</name>
</gene>
<dbReference type="SUPFAM" id="SSF55347">
    <property type="entry name" value="Glyceraldehyde-3-phosphate dehydrogenase-like, C-terminal domain"/>
    <property type="match status" value="1"/>
</dbReference>
<dbReference type="AlphaFoldDB" id="X1ET92"/>
<proteinExistence type="predicted"/>
<feature type="domain" description="GFO/IDH/MocA-like oxidoreductase" evidence="1">
    <location>
        <begin position="31"/>
        <end position="154"/>
    </location>
</feature>
<dbReference type="InterPro" id="IPR052515">
    <property type="entry name" value="Gfo/Idh/MocA_Oxidoreductase"/>
</dbReference>
<evidence type="ECO:0000259" key="1">
    <source>
        <dbReference type="Pfam" id="PF22725"/>
    </source>
</evidence>
<dbReference type="InterPro" id="IPR055170">
    <property type="entry name" value="GFO_IDH_MocA-like_dom"/>
</dbReference>
<dbReference type="PANTHER" id="PTHR43249:SF1">
    <property type="entry name" value="D-GLUCOSIDE 3-DEHYDROGENASE"/>
    <property type="match status" value="1"/>
</dbReference>
<dbReference type="EMBL" id="BART01029886">
    <property type="protein sequence ID" value="GAH11858.1"/>
    <property type="molecule type" value="Genomic_DNA"/>
</dbReference>
<accession>X1ET92</accession>
<dbReference type="Pfam" id="PF22725">
    <property type="entry name" value="GFO_IDH_MocA_C3"/>
    <property type="match status" value="1"/>
</dbReference>
<dbReference type="Gene3D" id="3.40.50.720">
    <property type="entry name" value="NAD(P)-binding Rossmann-like Domain"/>
    <property type="match status" value="1"/>
</dbReference>
<comment type="caution">
    <text evidence="2">The sequence shown here is derived from an EMBL/GenBank/DDBJ whole genome shotgun (WGS) entry which is preliminary data.</text>
</comment>
<protein>
    <recommendedName>
        <fullName evidence="1">GFO/IDH/MocA-like oxidoreductase domain-containing protein</fullName>
    </recommendedName>
</protein>
<sequence length="243" mass="26734">MEKANAIISACDRAGVKLQVVFPFRYGKGLQMVKAAMQRGTFGKILLSNAMCRRYRGQDYYNKSSWRGTWAMDGGGACMNQGIHIIDSYIYLMGPVSSVYAHMGTLGHPGAAVEDVATAVIKFEDGGLGVIEATTCAYPDFGDRIDLHGQKGSVTLAGLPPKVVDWKVVEEKDNIDIEKIPEELELENPYCLHKQVIQDMVEAINEDRPPAINGPEGRKSLEVIHAIYQSAREGREISLQTKS</sequence>
<evidence type="ECO:0000313" key="2">
    <source>
        <dbReference type="EMBL" id="GAH11858.1"/>
    </source>
</evidence>
<organism evidence="2">
    <name type="scientific">marine sediment metagenome</name>
    <dbReference type="NCBI Taxonomy" id="412755"/>
    <lineage>
        <taxon>unclassified sequences</taxon>
        <taxon>metagenomes</taxon>
        <taxon>ecological metagenomes</taxon>
    </lineage>
</organism>
<dbReference type="Gene3D" id="3.30.360.10">
    <property type="entry name" value="Dihydrodipicolinate Reductase, domain 2"/>
    <property type="match status" value="1"/>
</dbReference>
<name>X1ET92_9ZZZZ</name>
<dbReference type="PANTHER" id="PTHR43249">
    <property type="entry name" value="UDP-N-ACETYL-2-AMINO-2-DEOXY-D-GLUCURONATE OXIDASE"/>
    <property type="match status" value="1"/>
</dbReference>
<reference evidence="2" key="1">
    <citation type="journal article" date="2014" name="Front. Microbiol.">
        <title>High frequency of phylogenetically diverse reductive dehalogenase-homologous genes in deep subseafloor sedimentary metagenomes.</title>
        <authorList>
            <person name="Kawai M."/>
            <person name="Futagami T."/>
            <person name="Toyoda A."/>
            <person name="Takaki Y."/>
            <person name="Nishi S."/>
            <person name="Hori S."/>
            <person name="Arai W."/>
            <person name="Tsubouchi T."/>
            <person name="Morono Y."/>
            <person name="Uchiyama I."/>
            <person name="Ito T."/>
            <person name="Fujiyama A."/>
            <person name="Inagaki F."/>
            <person name="Takami H."/>
        </authorList>
    </citation>
    <scope>NUCLEOTIDE SEQUENCE</scope>
    <source>
        <strain evidence="2">Expedition CK06-06</strain>
    </source>
</reference>